<feature type="region of interest" description="Disordered" evidence="1">
    <location>
        <begin position="1"/>
        <end position="65"/>
    </location>
</feature>
<gene>
    <name evidence="2" type="ORF">P5G50_10910</name>
</gene>
<evidence type="ECO:0000313" key="3">
    <source>
        <dbReference type="Proteomes" id="UP001174208"/>
    </source>
</evidence>
<evidence type="ECO:0000256" key="1">
    <source>
        <dbReference type="SAM" id="MobiDB-lite"/>
    </source>
</evidence>
<sequence length="65" mass="7187">MTDRHDEPRDADELTRQVAELGDTDEDRLDAVAEHNESLQERLPGEEELPRTKGAPADEGAGTDD</sequence>
<reference evidence="2" key="1">
    <citation type="submission" date="2023-06" db="EMBL/GenBank/DDBJ databases">
        <title>MT1 and MT2 Draft Genomes of Novel Species.</title>
        <authorList>
            <person name="Venkateswaran K."/>
        </authorList>
    </citation>
    <scope>NUCLEOTIDE SEQUENCE</scope>
    <source>
        <strain evidence="2">F6_8S_P_1B</strain>
    </source>
</reference>
<protein>
    <submittedName>
        <fullName evidence="2">Uncharacterized protein</fullName>
    </submittedName>
</protein>
<keyword evidence="3" id="KW-1185">Reference proteome</keyword>
<dbReference type="Proteomes" id="UP001174208">
    <property type="component" value="Unassembled WGS sequence"/>
</dbReference>
<name>A0ABT8KBY9_9MICO</name>
<evidence type="ECO:0000313" key="2">
    <source>
        <dbReference type="EMBL" id="MDN4614960.1"/>
    </source>
</evidence>
<dbReference type="EMBL" id="JAROCF010000001">
    <property type="protein sequence ID" value="MDN4614960.1"/>
    <property type="molecule type" value="Genomic_DNA"/>
</dbReference>
<feature type="compositionally biased region" description="Basic and acidic residues" evidence="1">
    <location>
        <begin position="29"/>
        <end position="51"/>
    </location>
</feature>
<proteinExistence type="predicted"/>
<dbReference type="RefSeq" id="WP_301209097.1">
    <property type="nucleotide sequence ID" value="NZ_JAROCF010000001.1"/>
</dbReference>
<accession>A0ABT8KBY9</accession>
<comment type="caution">
    <text evidence="2">The sequence shown here is derived from an EMBL/GenBank/DDBJ whole genome shotgun (WGS) entry which is preliminary data.</text>
</comment>
<organism evidence="2 3">
    <name type="scientific">Leifsonia williamsii</name>
    <dbReference type="NCBI Taxonomy" id="3035919"/>
    <lineage>
        <taxon>Bacteria</taxon>
        <taxon>Bacillati</taxon>
        <taxon>Actinomycetota</taxon>
        <taxon>Actinomycetes</taxon>
        <taxon>Micrococcales</taxon>
        <taxon>Microbacteriaceae</taxon>
        <taxon>Leifsonia</taxon>
    </lineage>
</organism>
<feature type="compositionally biased region" description="Basic and acidic residues" evidence="1">
    <location>
        <begin position="1"/>
        <end position="15"/>
    </location>
</feature>